<keyword evidence="4 12" id="KW-0894">Sodium channel</keyword>
<feature type="transmembrane region" description="Helical" evidence="13">
    <location>
        <begin position="414"/>
        <end position="444"/>
    </location>
</feature>
<reference evidence="14" key="1">
    <citation type="journal article" date="2023" name="bioRxiv">
        <title>Scaffold-level genome assemblies of two parasitoid biocontrol wasps reveal the parthenogenesis mechanism and an associated novel virus.</title>
        <authorList>
            <person name="Inwood S."/>
            <person name="Skelly J."/>
            <person name="Guhlin J."/>
            <person name="Harrop T."/>
            <person name="Goldson S."/>
            <person name="Dearden P."/>
        </authorList>
    </citation>
    <scope>NUCLEOTIDE SEQUENCE</scope>
    <source>
        <strain evidence="14">Lincoln</strain>
        <tissue evidence="14">Whole body</tissue>
    </source>
</reference>
<gene>
    <name evidence="14" type="ORF">PV327_007390</name>
</gene>
<evidence type="ECO:0000256" key="11">
    <source>
        <dbReference type="ARBA" id="ARBA00023303"/>
    </source>
</evidence>
<evidence type="ECO:0000256" key="5">
    <source>
        <dbReference type="ARBA" id="ARBA00022692"/>
    </source>
</evidence>
<dbReference type="InterPro" id="IPR001873">
    <property type="entry name" value="ENaC"/>
</dbReference>
<feature type="transmembrane region" description="Helical" evidence="13">
    <location>
        <begin position="49"/>
        <end position="67"/>
    </location>
</feature>
<dbReference type="Gene3D" id="1.10.287.770">
    <property type="entry name" value="YojJ-like"/>
    <property type="match status" value="1"/>
</dbReference>
<evidence type="ECO:0000256" key="6">
    <source>
        <dbReference type="ARBA" id="ARBA00022989"/>
    </source>
</evidence>
<dbReference type="Proteomes" id="UP001168972">
    <property type="component" value="Unassembled WGS sequence"/>
</dbReference>
<keyword evidence="7" id="KW-0915">Sodium</keyword>
<evidence type="ECO:0000256" key="13">
    <source>
        <dbReference type="SAM" id="Phobius"/>
    </source>
</evidence>
<dbReference type="Gene3D" id="1.10.287.820">
    <property type="entry name" value="Acid-sensing ion channel domain"/>
    <property type="match status" value="1"/>
</dbReference>
<dbReference type="PANTHER" id="PTHR11690:SF175">
    <property type="entry name" value="PICKPOCKET 13-RELATED"/>
    <property type="match status" value="1"/>
</dbReference>
<proteinExistence type="inferred from homology"/>
<dbReference type="PANTHER" id="PTHR11690">
    <property type="entry name" value="AMILORIDE-SENSITIVE SODIUM CHANNEL-RELATED"/>
    <property type="match status" value="1"/>
</dbReference>
<comment type="caution">
    <text evidence="14">The sequence shown here is derived from an EMBL/GenBank/DDBJ whole genome shotgun (WGS) entry which is preliminary data.</text>
</comment>
<keyword evidence="9 13" id="KW-0472">Membrane</keyword>
<evidence type="ECO:0008006" key="16">
    <source>
        <dbReference type="Google" id="ProtNLM"/>
    </source>
</evidence>
<evidence type="ECO:0000256" key="10">
    <source>
        <dbReference type="ARBA" id="ARBA00023201"/>
    </source>
</evidence>
<keyword evidence="8 12" id="KW-0406">Ion transport</keyword>
<keyword evidence="15" id="KW-1185">Reference proteome</keyword>
<organism evidence="14 15">
    <name type="scientific">Microctonus hyperodae</name>
    <name type="common">Parasitoid wasp</name>
    <dbReference type="NCBI Taxonomy" id="165561"/>
    <lineage>
        <taxon>Eukaryota</taxon>
        <taxon>Metazoa</taxon>
        <taxon>Ecdysozoa</taxon>
        <taxon>Arthropoda</taxon>
        <taxon>Hexapoda</taxon>
        <taxon>Insecta</taxon>
        <taxon>Pterygota</taxon>
        <taxon>Neoptera</taxon>
        <taxon>Endopterygota</taxon>
        <taxon>Hymenoptera</taxon>
        <taxon>Apocrita</taxon>
        <taxon>Ichneumonoidea</taxon>
        <taxon>Braconidae</taxon>
        <taxon>Euphorinae</taxon>
        <taxon>Microctonus</taxon>
    </lineage>
</organism>
<dbReference type="EMBL" id="JAQQBR010000004">
    <property type="protein sequence ID" value="KAK0178504.1"/>
    <property type="molecule type" value="Genomic_DNA"/>
</dbReference>
<keyword evidence="5 12" id="KW-0812">Transmembrane</keyword>
<comment type="subcellular location">
    <subcellularLocation>
        <location evidence="1">Membrane</location>
        <topology evidence="1">Multi-pass membrane protein</topology>
    </subcellularLocation>
</comment>
<protein>
    <recommendedName>
        <fullName evidence="16">Sodium channel protein</fullName>
    </recommendedName>
</protein>
<evidence type="ECO:0000256" key="4">
    <source>
        <dbReference type="ARBA" id="ARBA00022461"/>
    </source>
</evidence>
<evidence type="ECO:0000256" key="3">
    <source>
        <dbReference type="ARBA" id="ARBA00022448"/>
    </source>
</evidence>
<dbReference type="GO" id="GO:0005886">
    <property type="term" value="C:plasma membrane"/>
    <property type="evidence" value="ECO:0007669"/>
    <property type="project" value="TreeGrafter"/>
</dbReference>
<dbReference type="AlphaFoldDB" id="A0AA39G0D7"/>
<evidence type="ECO:0000256" key="1">
    <source>
        <dbReference type="ARBA" id="ARBA00004141"/>
    </source>
</evidence>
<evidence type="ECO:0000256" key="2">
    <source>
        <dbReference type="ARBA" id="ARBA00007193"/>
    </source>
</evidence>
<evidence type="ECO:0000313" key="15">
    <source>
        <dbReference type="Proteomes" id="UP001168972"/>
    </source>
</evidence>
<evidence type="ECO:0000256" key="12">
    <source>
        <dbReference type="RuleBase" id="RU000679"/>
    </source>
</evidence>
<sequence>MFNKKEKTLKINKQKPIISWNFLKRYLANSSIHGVKYLIDDNRHWSERLFWVIACSLSWWGCGILISSTIRDFIINKVDLTKETNFLKWQIEFPSIHLCFHFSGLAKDYAANITGIDRRKASTTIRLTKWATMGYESSITANISSEQFETLGEYIKPNCKDVLGKCIWNDEELDCCKMFTPIETNLGQCLSFNSVHTNYSQNQQSSKFFMNHHKQMAKVTLYLNKTAFWNASRDFFNVLLTSTNEYPARSIGKERYLSAQWIKPKPTIWDFHLMPTHNDDGILSMPYIERHCRFHSEINNFRLLKAYSYHGCLVESQMRRSQSLCGCVSHLYPSSNQYRTCNYTELKCVLNNRKEIVDKNDDDCLPECEEIKFTLFENLSNDGFDLPNWAVTKLIFNMLPSPSIRYNRYRVRSLLDVIISTGSTLGLFSGASVLSLIELFYWFFLRHDDIK</sequence>
<reference evidence="14" key="2">
    <citation type="submission" date="2023-03" db="EMBL/GenBank/DDBJ databases">
        <authorList>
            <person name="Inwood S.N."/>
            <person name="Skelly J.G."/>
            <person name="Guhlin J."/>
            <person name="Harrop T.W.R."/>
            <person name="Goldson S.G."/>
            <person name="Dearden P.K."/>
        </authorList>
    </citation>
    <scope>NUCLEOTIDE SEQUENCE</scope>
    <source>
        <strain evidence="14">Lincoln</strain>
        <tissue evidence="14">Whole body</tissue>
    </source>
</reference>
<keyword evidence="3 12" id="KW-0813">Transport</keyword>
<comment type="similarity">
    <text evidence="2 12">Belongs to the amiloride-sensitive sodium channel (TC 1.A.6) family.</text>
</comment>
<dbReference type="GO" id="GO:0015280">
    <property type="term" value="F:ligand-gated sodium channel activity"/>
    <property type="evidence" value="ECO:0007669"/>
    <property type="project" value="TreeGrafter"/>
</dbReference>
<keyword evidence="10 12" id="KW-0739">Sodium transport</keyword>
<evidence type="ECO:0000256" key="9">
    <source>
        <dbReference type="ARBA" id="ARBA00023136"/>
    </source>
</evidence>
<name>A0AA39G0D7_MICHY</name>
<evidence type="ECO:0000256" key="8">
    <source>
        <dbReference type="ARBA" id="ARBA00023065"/>
    </source>
</evidence>
<keyword evidence="11 12" id="KW-0407">Ion channel</keyword>
<dbReference type="Pfam" id="PF00858">
    <property type="entry name" value="ASC"/>
    <property type="match status" value="1"/>
</dbReference>
<accession>A0AA39G0D7</accession>
<evidence type="ECO:0000313" key="14">
    <source>
        <dbReference type="EMBL" id="KAK0178504.1"/>
    </source>
</evidence>
<keyword evidence="6 13" id="KW-1133">Transmembrane helix</keyword>
<dbReference type="Gene3D" id="2.60.470.10">
    <property type="entry name" value="Acid-sensing ion channels like domains"/>
    <property type="match status" value="1"/>
</dbReference>
<evidence type="ECO:0000256" key="7">
    <source>
        <dbReference type="ARBA" id="ARBA00023053"/>
    </source>
</evidence>